<evidence type="ECO:0000256" key="10">
    <source>
        <dbReference type="ARBA" id="ARBA00023004"/>
    </source>
</evidence>
<dbReference type="NCBIfam" id="TIGR01286">
    <property type="entry name" value="nifK"/>
    <property type="match status" value="1"/>
</dbReference>
<evidence type="ECO:0000256" key="5">
    <source>
        <dbReference type="ARBA" id="ARBA00014775"/>
    </source>
</evidence>
<dbReference type="PANTHER" id="PTHR33712">
    <property type="entry name" value="LIGHT-INDEPENDENT PROTOCHLOROPHYLLIDE REDUCTASE SUBUNIT B"/>
    <property type="match status" value="1"/>
</dbReference>
<name>R4HET9_9NOSO</name>
<evidence type="ECO:0000256" key="13">
    <source>
        <dbReference type="ARBA" id="ARBA00047967"/>
    </source>
</evidence>
<dbReference type="GO" id="GO:0005524">
    <property type="term" value="F:ATP binding"/>
    <property type="evidence" value="ECO:0007669"/>
    <property type="project" value="UniProtKB-KW"/>
</dbReference>
<comment type="function">
    <text evidence="1 15">This molybdenum-iron protein is part of the nitrogenase complex that catalyzes the key enzymatic reactions in nitrogen fixation.</text>
</comment>
<evidence type="ECO:0000256" key="3">
    <source>
        <dbReference type="ARBA" id="ARBA00011462"/>
    </source>
</evidence>
<evidence type="ECO:0000256" key="15">
    <source>
        <dbReference type="RuleBase" id="RU364127"/>
    </source>
</evidence>
<evidence type="ECO:0000256" key="8">
    <source>
        <dbReference type="ARBA" id="ARBA00022840"/>
    </source>
</evidence>
<dbReference type="AlphaFoldDB" id="R4HET9"/>
<accession>R4HET9</accession>
<gene>
    <name evidence="18" type="primary">nifK</name>
</gene>
<dbReference type="InterPro" id="IPR000510">
    <property type="entry name" value="Nase/OxRdtase_comp1"/>
</dbReference>
<comment type="cofactor">
    <cofactor evidence="15">
        <name>[8Fe-7S] cluster</name>
        <dbReference type="ChEBI" id="CHEBI:21143"/>
    </cofactor>
    <text evidence="15">Binds 1 [8Fe-7S] cluster per heterodimer.</text>
</comment>
<feature type="domain" description="Nitrogenase molybdenum-iron protein beta chain N-terminal" evidence="17">
    <location>
        <begin position="4"/>
        <end position="56"/>
    </location>
</feature>
<proteinExistence type="inferred from homology"/>
<dbReference type="Pfam" id="PF11844">
    <property type="entry name" value="DUF3364"/>
    <property type="match status" value="1"/>
</dbReference>
<comment type="subunit">
    <text evidence="3 15">Tetramer of two alpha and two beta chains. Forms complex with the iron protein (nitrogenase component 2).</text>
</comment>
<evidence type="ECO:0000256" key="9">
    <source>
        <dbReference type="ARBA" id="ARBA00023002"/>
    </source>
</evidence>
<keyword evidence="8 15" id="KW-0067">ATP-binding</keyword>
<keyword evidence="10 15" id="KW-0408">Iron</keyword>
<dbReference type="PROSITE" id="PS00090">
    <property type="entry name" value="NITROGENASE_1_2"/>
    <property type="match status" value="1"/>
</dbReference>
<evidence type="ECO:0000256" key="7">
    <source>
        <dbReference type="ARBA" id="ARBA00022741"/>
    </source>
</evidence>
<evidence type="ECO:0000256" key="1">
    <source>
        <dbReference type="ARBA" id="ARBA00002621"/>
    </source>
</evidence>
<dbReference type="InterPro" id="IPR005976">
    <property type="entry name" value="Nase_Mo-Fe_CF_bsu"/>
</dbReference>
<dbReference type="InterPro" id="IPR000318">
    <property type="entry name" value="Nase_comp1_CS"/>
</dbReference>
<evidence type="ECO:0000256" key="2">
    <source>
        <dbReference type="ARBA" id="ARBA00011002"/>
    </source>
</evidence>
<keyword evidence="12 14" id="KW-0535">Nitrogen fixation</keyword>
<comment type="similarity">
    <text evidence="2 14">Belongs to the NifD/NifK/NifE/NifN family.</text>
</comment>
<dbReference type="EMBL" id="HM441263">
    <property type="protein sequence ID" value="AEG80194.1"/>
    <property type="molecule type" value="Genomic_DNA"/>
</dbReference>
<evidence type="ECO:0000256" key="6">
    <source>
        <dbReference type="ARBA" id="ARBA00022723"/>
    </source>
</evidence>
<dbReference type="Gene3D" id="1.20.89.10">
    <property type="entry name" value="Nitrogenase Molybdenum-iron Protein, subunit B, domain 4"/>
    <property type="match status" value="1"/>
</dbReference>
<comment type="catalytic activity">
    <reaction evidence="13 15">
        <text>N2 + 8 reduced [2Fe-2S]-[ferredoxin] + 16 ATP + 16 H2O = H2 + 8 oxidized [2Fe-2S]-[ferredoxin] + 2 NH4(+) + 16 ADP + 16 phosphate + 6 H(+)</text>
        <dbReference type="Rhea" id="RHEA:21448"/>
        <dbReference type="Rhea" id="RHEA-COMP:10000"/>
        <dbReference type="Rhea" id="RHEA-COMP:10001"/>
        <dbReference type="ChEBI" id="CHEBI:15377"/>
        <dbReference type="ChEBI" id="CHEBI:15378"/>
        <dbReference type="ChEBI" id="CHEBI:17997"/>
        <dbReference type="ChEBI" id="CHEBI:18276"/>
        <dbReference type="ChEBI" id="CHEBI:28938"/>
        <dbReference type="ChEBI" id="CHEBI:30616"/>
        <dbReference type="ChEBI" id="CHEBI:33737"/>
        <dbReference type="ChEBI" id="CHEBI:33738"/>
        <dbReference type="ChEBI" id="CHEBI:43474"/>
        <dbReference type="ChEBI" id="CHEBI:456216"/>
        <dbReference type="EC" id="1.18.6.1"/>
    </reaction>
</comment>
<keyword evidence="9 15" id="KW-0560">Oxidoreductase</keyword>
<evidence type="ECO:0000259" key="17">
    <source>
        <dbReference type="Pfam" id="PF11844"/>
    </source>
</evidence>
<dbReference type="GO" id="GO:0051536">
    <property type="term" value="F:iron-sulfur cluster binding"/>
    <property type="evidence" value="ECO:0007669"/>
    <property type="project" value="UniProtKB-KW"/>
</dbReference>
<dbReference type="PROSITE" id="PS00699">
    <property type="entry name" value="NITROGENASE_1_1"/>
    <property type="match status" value="1"/>
</dbReference>
<feature type="domain" description="Nitrogenase/oxidoreductase component 1" evidence="16">
    <location>
        <begin position="70"/>
        <end position="490"/>
    </location>
</feature>
<keyword evidence="6 15" id="KW-0479">Metal-binding</keyword>
<evidence type="ECO:0000256" key="4">
    <source>
        <dbReference type="ARBA" id="ARBA00012773"/>
    </source>
</evidence>
<dbReference type="InterPro" id="IPR050152">
    <property type="entry name" value="ChlB/BchB/BchZ"/>
</dbReference>
<dbReference type="PANTHER" id="PTHR33712:SF7">
    <property type="entry name" value="LIGHT-INDEPENDENT PROTOCHLOROPHYLLIDE REDUCTASE SUBUNIT B"/>
    <property type="match status" value="1"/>
</dbReference>
<sequence>MAQNDVNKIKDHAELFQQQEYQELFQAKKEFECGHNPEEVTRIAEWTKTWEYREKNFARQALTVNPAKACQPLGSILAAVGFEGTLPFVHGSQGCVAYFRSHLTRHFKEPFSAVSSSMTEDAAVFGGLKNLVEGLAVSYNLYKPKMIAVCTTCMAEVIGDDLQAFIRTAKEEGAVPEDFPVPYAHTPSFVGSHILGYDNMMKGILSNLTARKKKETTNGKINFIPGFETYIGNLREIKRIANVMGINYTLLADNSEYLDSPNNGEYNMYPGGTKLEDAADSINAEATIALQAYATTKTREYIEHEWQHKTYVNRPVGIRGTDEFLMKLSALTGKPIPQELEDERGRAVDALTDSQAWLHGKRVAMYGDPDLVIGLTQFLLEVGAEPVHIVVSNSNEHFEAELRALLDSSPFGQGATIHGGRDLWHMRSLLFTEPVDLLIGNSYGKYLWRDTKTPFVRIGYPIFDRHHLHRYATYGYQGTINLLNWIVNTILDELDCNTIIPSKTDISFDLIR</sequence>
<evidence type="ECO:0000256" key="12">
    <source>
        <dbReference type="ARBA" id="ARBA00023231"/>
    </source>
</evidence>
<evidence type="ECO:0000259" key="16">
    <source>
        <dbReference type="Pfam" id="PF00148"/>
    </source>
</evidence>
<dbReference type="CDD" id="cd01974">
    <property type="entry name" value="Nitrogenase_MoFe_beta"/>
    <property type="match status" value="1"/>
</dbReference>
<dbReference type="InterPro" id="IPR024564">
    <property type="entry name" value="Nase_Mo-Fe_CF_bsu_N"/>
</dbReference>
<dbReference type="SUPFAM" id="SSF53807">
    <property type="entry name" value="Helical backbone' metal receptor"/>
    <property type="match status" value="1"/>
</dbReference>
<dbReference type="Gene3D" id="3.40.50.1980">
    <property type="entry name" value="Nitrogenase molybdenum iron protein domain"/>
    <property type="match status" value="3"/>
</dbReference>
<evidence type="ECO:0000313" key="18">
    <source>
        <dbReference type="EMBL" id="AEG80194.1"/>
    </source>
</evidence>
<dbReference type="GO" id="GO:0016612">
    <property type="term" value="C:molybdenum-iron nitrogenase complex"/>
    <property type="evidence" value="ECO:0007669"/>
    <property type="project" value="InterPro"/>
</dbReference>
<dbReference type="Pfam" id="PF00148">
    <property type="entry name" value="Oxidored_nitro"/>
    <property type="match status" value="1"/>
</dbReference>
<dbReference type="EC" id="1.18.6.1" evidence="4 15"/>
<organism evidence="18">
    <name type="scientific">Nostoc sp. PCC 8307</name>
    <dbReference type="NCBI Taxonomy" id="1037935"/>
    <lineage>
        <taxon>Bacteria</taxon>
        <taxon>Bacillati</taxon>
        <taxon>Cyanobacteriota</taxon>
        <taxon>Cyanophyceae</taxon>
        <taxon>Nostocales</taxon>
        <taxon>Nostocaceae</taxon>
        <taxon>Nostoc</taxon>
    </lineage>
</organism>
<evidence type="ECO:0000256" key="11">
    <source>
        <dbReference type="ARBA" id="ARBA00023014"/>
    </source>
</evidence>
<dbReference type="GO" id="GO:0016163">
    <property type="term" value="F:nitrogenase activity"/>
    <property type="evidence" value="ECO:0007669"/>
    <property type="project" value="UniProtKB-EC"/>
</dbReference>
<protein>
    <recommendedName>
        <fullName evidence="5 15">Nitrogenase molybdenum-iron protein beta chain</fullName>
        <ecNumber evidence="4 15">1.18.6.1</ecNumber>
    </recommendedName>
    <alternativeName>
        <fullName evidence="15">Dinitrogenase</fullName>
    </alternativeName>
</protein>
<keyword evidence="7 15" id="KW-0547">Nucleotide-binding</keyword>
<keyword evidence="11 15" id="KW-0411">Iron-sulfur</keyword>
<dbReference type="GO" id="GO:0046872">
    <property type="term" value="F:metal ion binding"/>
    <property type="evidence" value="ECO:0007669"/>
    <property type="project" value="UniProtKB-KW"/>
</dbReference>
<reference evidence="18" key="1">
    <citation type="submission" date="2010-06" db="EMBL/GenBank/DDBJ databases">
        <title>Phylogeny of symbiotic Nostoc based on the nifK gene.</title>
        <authorList>
            <person name="Hartmann L.S."/>
            <person name="Barnum S.R."/>
        </authorList>
    </citation>
    <scope>NUCLEOTIDE SEQUENCE</scope>
    <source>
        <strain evidence="18">PCC 8307</strain>
    </source>
</reference>
<evidence type="ECO:0000256" key="14">
    <source>
        <dbReference type="RuleBase" id="RU004021"/>
    </source>
</evidence>